<keyword evidence="3" id="KW-1185">Reference proteome</keyword>
<protein>
    <submittedName>
        <fullName evidence="2">Uncharacterized protein</fullName>
    </submittedName>
</protein>
<gene>
    <name evidence="2" type="ORF">DXG03_004151</name>
</gene>
<feature type="region of interest" description="Disordered" evidence="1">
    <location>
        <begin position="80"/>
        <end position="189"/>
    </location>
</feature>
<reference evidence="2" key="2">
    <citation type="submission" date="2021-10" db="EMBL/GenBank/DDBJ databases">
        <title>Phylogenomics reveals ancestral predisposition of the termite-cultivated fungus Termitomyces towards a domesticated lifestyle.</title>
        <authorList>
            <person name="Auxier B."/>
            <person name="Grum-Grzhimaylo A."/>
            <person name="Cardenas M.E."/>
            <person name="Lodge J.D."/>
            <person name="Laessoe T."/>
            <person name="Pedersen O."/>
            <person name="Smith M.E."/>
            <person name="Kuyper T.W."/>
            <person name="Franco-Molano E.A."/>
            <person name="Baroni T.J."/>
            <person name="Aanen D.K."/>
        </authorList>
    </citation>
    <scope>NUCLEOTIDE SEQUENCE</scope>
    <source>
        <strain evidence="2">AP01</strain>
        <tissue evidence="2">Mycelium</tissue>
    </source>
</reference>
<evidence type="ECO:0000313" key="3">
    <source>
        <dbReference type="Proteomes" id="UP000775547"/>
    </source>
</evidence>
<evidence type="ECO:0000313" key="2">
    <source>
        <dbReference type="EMBL" id="KAG5641809.1"/>
    </source>
</evidence>
<feature type="compositionally biased region" description="Basic and acidic residues" evidence="1">
    <location>
        <begin position="175"/>
        <end position="189"/>
    </location>
</feature>
<organism evidence="2 3">
    <name type="scientific">Asterophora parasitica</name>
    <dbReference type="NCBI Taxonomy" id="117018"/>
    <lineage>
        <taxon>Eukaryota</taxon>
        <taxon>Fungi</taxon>
        <taxon>Dikarya</taxon>
        <taxon>Basidiomycota</taxon>
        <taxon>Agaricomycotina</taxon>
        <taxon>Agaricomycetes</taxon>
        <taxon>Agaricomycetidae</taxon>
        <taxon>Agaricales</taxon>
        <taxon>Tricholomatineae</taxon>
        <taxon>Lyophyllaceae</taxon>
        <taxon>Asterophora</taxon>
    </lineage>
</organism>
<dbReference type="EMBL" id="JABCKV010000246">
    <property type="protein sequence ID" value="KAG5641809.1"/>
    <property type="molecule type" value="Genomic_DNA"/>
</dbReference>
<accession>A0A9P7G2Y6</accession>
<name>A0A9P7G2Y6_9AGAR</name>
<feature type="region of interest" description="Disordered" evidence="1">
    <location>
        <begin position="26"/>
        <end position="54"/>
    </location>
</feature>
<dbReference type="Proteomes" id="UP000775547">
    <property type="component" value="Unassembled WGS sequence"/>
</dbReference>
<feature type="compositionally biased region" description="Polar residues" evidence="1">
    <location>
        <begin position="97"/>
        <end position="115"/>
    </location>
</feature>
<dbReference type="OrthoDB" id="10654764at2759"/>
<feature type="compositionally biased region" description="Basic residues" evidence="1">
    <location>
        <begin position="149"/>
        <end position="166"/>
    </location>
</feature>
<dbReference type="AlphaFoldDB" id="A0A9P7G2Y6"/>
<comment type="caution">
    <text evidence="2">The sequence shown here is derived from an EMBL/GenBank/DDBJ whole genome shotgun (WGS) entry which is preliminary data.</text>
</comment>
<proteinExistence type="predicted"/>
<evidence type="ECO:0000256" key="1">
    <source>
        <dbReference type="SAM" id="MobiDB-lite"/>
    </source>
</evidence>
<sequence>MPFKSLSRLLKRVVPFYRPGLTARKRTRHSDDLRDAASSSTNAKWPTPDGNLDATPQFPLNKLPTDHIPEVPAGKPLVKTMNNPITDNPHVSPMPLQPTNKQNTRSWVRSRQSNHQPEDGRHTAVADSAVDSNIDAASPDITPLPIPPSRRRPRHRRRGRKKRGRNGRPTSSLGHTDDHSPATNDSRHDCLLDPLLENQAAPLLIANLDKPLPPLPITSSPKSRTKVTRLETDGIPFSAPGPSHTSPWIIPEDWKFAKRLLLKKPISAEMFLTILHDCPLLQRISVILDHHEASLETCLSGPGNARICAANLEMLSLTTSVEPLPILDALLVPKLTALYLGWDRTRGHRSAYPESSEIGFCELAKRSSCALKSLELFNVYPPESELMRYLLDAGQALEKLHVWADPTLAFPRRSSGRLVTDDTIRLFQNVQICPRLRILQLAFVAAIDGRLTVMMENRRNAGKPIQLTFSLRYGLEKHIRDLAAIFRLSRWEKAMFSVQITPP</sequence>
<reference evidence="2" key="1">
    <citation type="submission" date="2020-07" db="EMBL/GenBank/DDBJ databases">
        <authorList>
            <person name="Nieuwenhuis M."/>
            <person name="Van De Peppel L.J.J."/>
        </authorList>
    </citation>
    <scope>NUCLEOTIDE SEQUENCE</scope>
    <source>
        <strain evidence="2">AP01</strain>
        <tissue evidence="2">Mycelium</tissue>
    </source>
</reference>